<dbReference type="Pfam" id="PF00686">
    <property type="entry name" value="CBM_20"/>
    <property type="match status" value="1"/>
</dbReference>
<dbReference type="SUPFAM" id="SSF51011">
    <property type="entry name" value="Glycosyl hydrolase domain"/>
    <property type="match status" value="1"/>
</dbReference>
<keyword evidence="8 12" id="KW-0119">Carbohydrate metabolism</keyword>
<dbReference type="AlphaFoldDB" id="A0AAD7B6Q3"/>
<reference evidence="14" key="1">
    <citation type="submission" date="2023-03" db="EMBL/GenBank/DDBJ databases">
        <title>Massive genome expansion in bonnet fungi (Mycena s.s.) driven by repeated elements and novel gene families across ecological guilds.</title>
        <authorList>
            <consortium name="Lawrence Berkeley National Laboratory"/>
            <person name="Harder C.B."/>
            <person name="Miyauchi S."/>
            <person name="Viragh M."/>
            <person name="Kuo A."/>
            <person name="Thoen E."/>
            <person name="Andreopoulos B."/>
            <person name="Lu D."/>
            <person name="Skrede I."/>
            <person name="Drula E."/>
            <person name="Henrissat B."/>
            <person name="Morin E."/>
            <person name="Kohler A."/>
            <person name="Barry K."/>
            <person name="LaButti K."/>
            <person name="Morin E."/>
            <person name="Salamov A."/>
            <person name="Lipzen A."/>
            <person name="Mereny Z."/>
            <person name="Hegedus B."/>
            <person name="Baldrian P."/>
            <person name="Stursova M."/>
            <person name="Weitz H."/>
            <person name="Taylor A."/>
            <person name="Grigoriev I.V."/>
            <person name="Nagy L.G."/>
            <person name="Martin F."/>
            <person name="Kauserud H."/>
        </authorList>
    </citation>
    <scope>NUCLEOTIDE SEQUENCE</scope>
    <source>
        <strain evidence="14">9284</strain>
    </source>
</reference>
<comment type="catalytic activity">
    <reaction evidence="1 12">
        <text>Endohydrolysis of (1-&gt;4)-alpha-D-glucosidic linkages in polysaccharides containing three or more (1-&gt;4)-alpha-linked D-glucose units.</text>
        <dbReference type="EC" id="3.2.1.1"/>
    </reaction>
</comment>
<evidence type="ECO:0000256" key="6">
    <source>
        <dbReference type="ARBA" id="ARBA00022801"/>
    </source>
</evidence>
<keyword evidence="15" id="KW-1185">Reference proteome</keyword>
<feature type="domain" description="CBM20" evidence="13">
    <location>
        <begin position="480"/>
        <end position="581"/>
    </location>
</feature>
<organism evidence="14 15">
    <name type="scientific">Roridomyces roridus</name>
    <dbReference type="NCBI Taxonomy" id="1738132"/>
    <lineage>
        <taxon>Eukaryota</taxon>
        <taxon>Fungi</taxon>
        <taxon>Dikarya</taxon>
        <taxon>Basidiomycota</taxon>
        <taxon>Agaricomycotina</taxon>
        <taxon>Agaricomycetes</taxon>
        <taxon>Agaricomycetidae</taxon>
        <taxon>Agaricales</taxon>
        <taxon>Marasmiineae</taxon>
        <taxon>Mycenaceae</taxon>
        <taxon>Roridomyces</taxon>
    </lineage>
</organism>
<dbReference type="Pfam" id="PF00128">
    <property type="entry name" value="Alpha-amylase"/>
    <property type="match status" value="1"/>
</dbReference>
<dbReference type="InterPro" id="IPR031319">
    <property type="entry name" value="A-amylase_C"/>
</dbReference>
<evidence type="ECO:0000313" key="14">
    <source>
        <dbReference type="EMBL" id="KAJ7611665.1"/>
    </source>
</evidence>
<evidence type="ECO:0000256" key="3">
    <source>
        <dbReference type="ARBA" id="ARBA00008061"/>
    </source>
</evidence>
<proteinExistence type="inferred from homology"/>
<dbReference type="InterPro" id="IPR006048">
    <property type="entry name" value="A-amylase/branching_C"/>
</dbReference>
<keyword evidence="7" id="KW-0106">Calcium</keyword>
<dbReference type="Pfam" id="PF02806">
    <property type="entry name" value="Alpha-amylase_C"/>
    <property type="match status" value="1"/>
</dbReference>
<dbReference type="InterPro" id="IPR013780">
    <property type="entry name" value="Glyco_hydro_b"/>
</dbReference>
<dbReference type="InterPro" id="IPR002044">
    <property type="entry name" value="CBM20"/>
</dbReference>
<dbReference type="SMART" id="SM00632">
    <property type="entry name" value="Aamy_C"/>
    <property type="match status" value="1"/>
</dbReference>
<evidence type="ECO:0000256" key="12">
    <source>
        <dbReference type="RuleBase" id="RU361134"/>
    </source>
</evidence>
<dbReference type="SUPFAM" id="SSF49452">
    <property type="entry name" value="Starch-binding domain-like"/>
    <property type="match status" value="1"/>
</dbReference>
<dbReference type="FunFam" id="2.60.40.10:FF:000552">
    <property type="entry name" value="Related to glucoamylase"/>
    <property type="match status" value="1"/>
</dbReference>
<dbReference type="InterPro" id="IPR006047">
    <property type="entry name" value="GH13_cat_dom"/>
</dbReference>
<dbReference type="InterPro" id="IPR006046">
    <property type="entry name" value="Alpha_amylase"/>
</dbReference>
<dbReference type="Proteomes" id="UP001221142">
    <property type="component" value="Unassembled WGS sequence"/>
</dbReference>
<dbReference type="EMBL" id="JARKIF010000032">
    <property type="protein sequence ID" value="KAJ7611665.1"/>
    <property type="molecule type" value="Genomic_DNA"/>
</dbReference>
<dbReference type="Gene3D" id="3.20.20.80">
    <property type="entry name" value="Glycosidases"/>
    <property type="match status" value="1"/>
</dbReference>
<comment type="caution">
    <text evidence="14">The sequence shown here is derived from an EMBL/GenBank/DDBJ whole genome shotgun (WGS) entry which is preliminary data.</text>
</comment>
<evidence type="ECO:0000256" key="7">
    <source>
        <dbReference type="ARBA" id="ARBA00022837"/>
    </source>
</evidence>
<dbReference type="SUPFAM" id="SSF51445">
    <property type="entry name" value="(Trans)glycosidases"/>
    <property type="match status" value="1"/>
</dbReference>
<evidence type="ECO:0000256" key="2">
    <source>
        <dbReference type="ARBA" id="ARBA00001913"/>
    </source>
</evidence>
<dbReference type="SMART" id="SM00642">
    <property type="entry name" value="Aamy"/>
    <property type="match status" value="1"/>
</dbReference>
<dbReference type="PRINTS" id="PR00110">
    <property type="entry name" value="ALPHAAMYLASE"/>
</dbReference>
<evidence type="ECO:0000256" key="11">
    <source>
        <dbReference type="RuleBase" id="RU003615"/>
    </source>
</evidence>
<keyword evidence="6 12" id="KW-0378">Hydrolase</keyword>
<keyword evidence="10" id="KW-0624">Polysaccharide degradation</keyword>
<dbReference type="CDD" id="cd11317">
    <property type="entry name" value="AmyAc_bac_euk_AmyA"/>
    <property type="match status" value="1"/>
</dbReference>
<sequence>MLAIIRAQFSFDRLQKRTIPSSRYLPHSSTECALIPLQLFEWPWNSVASECASFLGPAGYGYVQVSPASEHIQGSQWWTDYQTVSYTLISKRGSRAQFANMVTACKNAGVGIIVDVVFNHMTSGSGTGFAGNSYSKYNYPAVPYTPANFHYCAGNGVAAQITNYDDANNVRFCELVGLADLAQEQTAVRNIMAAYLNDLSSLGVAGYRLDASKHMLSVDIGAILGMVKYSYYDTQEVIFGAGEPITPAQYVNNGDVIEFRAPSSLLTYFTASPGLLLKYLPAMGAAWGFVPSNVANFIMANQDTERGGTSLTSASPNNAYTLGAVFMLAFNYGTPTVYSGYNYTGYDQGAPQNAQGYTNAVTCGSNGWRCEHRWPAIANMIAFHNAVGGTALTNIFKGTSQQTAFGRGATGFLIINNQGSTWTNAKWNTSLPAGKYCDIIHDTSAGPTACNGPTYVVSASGTFSASVGAYDALAIFTGFAPSPTGATVTFAETASTVAGQAIYLVGSIGALGSWAPAAAVAMTKSASGSVWSATVVLPANTAIQYKFIKKSGTVVTWESDPNRAYTTSAKGSKVTLTSTWR</sequence>
<accession>A0AAD7B6Q3</accession>
<evidence type="ECO:0000313" key="15">
    <source>
        <dbReference type="Proteomes" id="UP001221142"/>
    </source>
</evidence>
<comment type="similarity">
    <text evidence="3 11">Belongs to the glycosyl hydrolase 13 family.</text>
</comment>
<dbReference type="Gene3D" id="2.60.40.1180">
    <property type="entry name" value="Golgi alpha-mannosidase II"/>
    <property type="match status" value="1"/>
</dbReference>
<dbReference type="InterPro" id="IPR013784">
    <property type="entry name" value="Carb-bd-like_fold"/>
</dbReference>
<dbReference type="SMART" id="SM01065">
    <property type="entry name" value="CBM_2"/>
    <property type="match status" value="1"/>
</dbReference>
<dbReference type="EC" id="3.2.1.1" evidence="4 12"/>
<evidence type="ECO:0000256" key="8">
    <source>
        <dbReference type="ARBA" id="ARBA00023277"/>
    </source>
</evidence>
<keyword evidence="9 12" id="KW-0326">Glycosidase</keyword>
<dbReference type="InterPro" id="IPR017853">
    <property type="entry name" value="GH"/>
</dbReference>
<evidence type="ECO:0000256" key="5">
    <source>
        <dbReference type="ARBA" id="ARBA00022723"/>
    </source>
</evidence>
<keyword evidence="5" id="KW-0479">Metal-binding</keyword>
<evidence type="ECO:0000256" key="4">
    <source>
        <dbReference type="ARBA" id="ARBA00012595"/>
    </source>
</evidence>
<dbReference type="PROSITE" id="PS51166">
    <property type="entry name" value="CBM20"/>
    <property type="match status" value="1"/>
</dbReference>
<evidence type="ECO:0000256" key="10">
    <source>
        <dbReference type="ARBA" id="ARBA00023326"/>
    </source>
</evidence>
<gene>
    <name evidence="14" type="ORF">FB45DRAFT_981980</name>
</gene>
<dbReference type="GO" id="GO:0046872">
    <property type="term" value="F:metal ion binding"/>
    <property type="evidence" value="ECO:0007669"/>
    <property type="project" value="UniProtKB-KW"/>
</dbReference>
<name>A0AAD7B6Q3_9AGAR</name>
<dbReference type="GO" id="GO:0004556">
    <property type="term" value="F:alpha-amylase activity"/>
    <property type="evidence" value="ECO:0007669"/>
    <property type="project" value="UniProtKB-UniRule"/>
</dbReference>
<evidence type="ECO:0000259" key="13">
    <source>
        <dbReference type="PROSITE" id="PS51166"/>
    </source>
</evidence>
<protein>
    <recommendedName>
        <fullName evidence="4 12">Alpha-amylase</fullName>
        <ecNumber evidence="4 12">3.2.1.1</ecNumber>
    </recommendedName>
</protein>
<dbReference type="GO" id="GO:2001070">
    <property type="term" value="F:starch binding"/>
    <property type="evidence" value="ECO:0007669"/>
    <property type="project" value="InterPro"/>
</dbReference>
<dbReference type="InterPro" id="IPR013783">
    <property type="entry name" value="Ig-like_fold"/>
</dbReference>
<dbReference type="PANTHER" id="PTHR43447">
    <property type="entry name" value="ALPHA-AMYLASE"/>
    <property type="match status" value="1"/>
</dbReference>
<evidence type="ECO:0000256" key="1">
    <source>
        <dbReference type="ARBA" id="ARBA00000548"/>
    </source>
</evidence>
<comment type="cofactor">
    <cofactor evidence="2">
        <name>Ca(2+)</name>
        <dbReference type="ChEBI" id="CHEBI:29108"/>
    </cofactor>
</comment>
<dbReference type="GO" id="GO:0000272">
    <property type="term" value="P:polysaccharide catabolic process"/>
    <property type="evidence" value="ECO:0007669"/>
    <property type="project" value="UniProtKB-KW"/>
</dbReference>
<dbReference type="Gene3D" id="2.60.40.10">
    <property type="entry name" value="Immunoglobulins"/>
    <property type="match status" value="1"/>
</dbReference>
<evidence type="ECO:0000256" key="9">
    <source>
        <dbReference type="ARBA" id="ARBA00023295"/>
    </source>
</evidence>